<reference evidence="2" key="1">
    <citation type="journal article" date="2012" name="Nat. Biotechnol.">
        <title>Reference genome sequence of the model plant Setaria.</title>
        <authorList>
            <person name="Bennetzen J.L."/>
            <person name="Schmutz J."/>
            <person name="Wang H."/>
            <person name="Percifield R."/>
            <person name="Hawkins J."/>
            <person name="Pontaroli A.C."/>
            <person name="Estep M."/>
            <person name="Feng L."/>
            <person name="Vaughn J.N."/>
            <person name="Grimwood J."/>
            <person name="Jenkins J."/>
            <person name="Barry K."/>
            <person name="Lindquist E."/>
            <person name="Hellsten U."/>
            <person name="Deshpande S."/>
            <person name="Wang X."/>
            <person name="Wu X."/>
            <person name="Mitros T."/>
            <person name="Triplett J."/>
            <person name="Yang X."/>
            <person name="Ye C.Y."/>
            <person name="Mauro-Herrera M."/>
            <person name="Wang L."/>
            <person name="Li P."/>
            <person name="Sharma M."/>
            <person name="Sharma R."/>
            <person name="Ronald P.C."/>
            <person name="Panaud O."/>
            <person name="Kellogg E.A."/>
            <person name="Brutnell T.P."/>
            <person name="Doust A.N."/>
            <person name="Tuskan G.A."/>
            <person name="Rokhsar D."/>
            <person name="Devos K.M."/>
        </authorList>
    </citation>
    <scope>NUCLEOTIDE SEQUENCE [LARGE SCALE GENOMIC DNA]</scope>
    <source>
        <strain evidence="2">cv. Yugu1</strain>
    </source>
</reference>
<dbReference type="Proteomes" id="UP000004995">
    <property type="component" value="Unassembled WGS sequence"/>
</dbReference>
<dbReference type="Gramene" id="KQL09187">
    <property type="protein sequence ID" value="KQL09187"/>
    <property type="gene ID" value="SETIT_007725mg"/>
</dbReference>
<keyword evidence="2" id="KW-1185">Reference proteome</keyword>
<protein>
    <submittedName>
        <fullName evidence="1">Uncharacterized protein</fullName>
    </submittedName>
</protein>
<organism evidence="1 2">
    <name type="scientific">Setaria italica</name>
    <name type="common">Foxtail millet</name>
    <name type="synonym">Panicum italicum</name>
    <dbReference type="NCBI Taxonomy" id="4555"/>
    <lineage>
        <taxon>Eukaryota</taxon>
        <taxon>Viridiplantae</taxon>
        <taxon>Streptophyta</taxon>
        <taxon>Embryophyta</taxon>
        <taxon>Tracheophyta</taxon>
        <taxon>Spermatophyta</taxon>
        <taxon>Magnoliopsida</taxon>
        <taxon>Liliopsida</taxon>
        <taxon>Poales</taxon>
        <taxon>Poaceae</taxon>
        <taxon>PACMAD clade</taxon>
        <taxon>Panicoideae</taxon>
        <taxon>Panicodae</taxon>
        <taxon>Paniceae</taxon>
        <taxon>Cenchrinae</taxon>
        <taxon>Setaria</taxon>
    </lineage>
</organism>
<dbReference type="EnsemblPlants" id="KQL09187">
    <property type="protein sequence ID" value="KQL09187"/>
    <property type="gene ID" value="SETIT_007725mg"/>
</dbReference>
<reference evidence="1" key="2">
    <citation type="submission" date="2018-08" db="UniProtKB">
        <authorList>
            <consortium name="EnsemblPlants"/>
        </authorList>
    </citation>
    <scope>IDENTIFICATION</scope>
    <source>
        <strain evidence="1">Yugu1</strain>
    </source>
</reference>
<evidence type="ECO:0000313" key="2">
    <source>
        <dbReference type="Proteomes" id="UP000004995"/>
    </source>
</evidence>
<evidence type="ECO:0000313" key="1">
    <source>
        <dbReference type="EnsemblPlants" id="KQL09187"/>
    </source>
</evidence>
<dbReference type="AlphaFoldDB" id="K3Y0L4"/>
<proteinExistence type="predicted"/>
<dbReference type="HOGENOM" id="CLU_2727017_0_0_1"/>
<accession>K3Y0L4</accession>
<dbReference type="InParanoid" id="K3Y0L4"/>
<name>K3Y0L4_SETIT</name>
<dbReference type="EMBL" id="AGNK02002193">
    <property type="status" value="NOT_ANNOTATED_CDS"/>
    <property type="molecule type" value="Genomic_DNA"/>
</dbReference>
<sequence>MLWRGCLQIKDKQNLQSECKFCYFLLLKRKKNASPLPRNVTCKTGIAPGAKSTSTLVSDFIEQQKYSSVQRF</sequence>